<feature type="transmembrane region" description="Helical" evidence="1">
    <location>
        <begin position="350"/>
        <end position="369"/>
    </location>
</feature>
<sequence>MAGGIYRERRYMWTFLGRFVLPLLLVGASLLDWSLISLTNLLIFLAIQLSGTTRGNFWREFVLLWCTVLFSLIVIVAQVVFNILWCIEGNEWNFADSWWAKLVGLVRIQTLGSRSVIFFAVIQLSVALVAFVEVRGNSNGHDSCWSSFSSSVEQIGSQLRIACFLLLPAIQLVVGISHPSWISLPFFICSCIGLVDWSLKSNFLGFFRWWRPLLIFACFTICLLYVYQLPIKQPSMVLIIAEFFGLYKISMKSELPEICSGLSLLLFFFMLSSVKRDLEEMNSIMSIEDNTLVQQLLPSRHSISFIESRYGMGNTDAILQGQAFRIFSINFFTYGFPVLLLALSLWSFNFVSICAFGLLAYVGYVLYAFPSLFKLHRLNGLLLVFILLWAVSTFVFNVAFTFLHKELKKDMVIWETIGLWHYPIPGLFLFAQFCLGVFVAICNLVNNSVFVYLSNEEDRPVNDDTTAEAKEDTKVLFVATLAWCLRKCSRAITLVLIFLQAMRPGYIHAVYMCFFLFYLLGHSITRKIRKALILFCGAHFSLLYLLQLDLISRLLEQSGSFTISFLSQIV</sequence>
<feature type="transmembrane region" description="Helical" evidence="1">
    <location>
        <begin position="61"/>
        <end position="85"/>
    </location>
</feature>
<dbReference type="AlphaFoldDB" id="A0A835U5U2"/>
<dbReference type="GO" id="GO:0008381">
    <property type="term" value="F:mechanosensitive monoatomic ion channel activity"/>
    <property type="evidence" value="ECO:0007669"/>
    <property type="project" value="InterPro"/>
</dbReference>
<keyword evidence="1" id="KW-0812">Transmembrane</keyword>
<dbReference type="GO" id="GO:0042391">
    <property type="term" value="P:regulation of membrane potential"/>
    <property type="evidence" value="ECO:0007669"/>
    <property type="project" value="TreeGrafter"/>
</dbReference>
<feature type="domain" description="Piezo-type mechanosensitive ion channel homolog" evidence="2">
    <location>
        <begin position="478"/>
        <end position="569"/>
    </location>
</feature>
<feature type="transmembrane region" description="Helical" evidence="1">
    <location>
        <begin position="381"/>
        <end position="404"/>
    </location>
</feature>
<dbReference type="PANTHER" id="PTHR13167:SF25">
    <property type="entry name" value="PIEZO-TYPE MECHANOSENSITIVE ION CHANNEL COMPONENT"/>
    <property type="match status" value="1"/>
</dbReference>
<dbReference type="GO" id="GO:0050982">
    <property type="term" value="P:detection of mechanical stimulus"/>
    <property type="evidence" value="ECO:0007669"/>
    <property type="project" value="TreeGrafter"/>
</dbReference>
<feature type="transmembrane region" description="Helical" evidence="1">
    <location>
        <begin position="155"/>
        <end position="174"/>
    </location>
</feature>
<dbReference type="Proteomes" id="UP000636800">
    <property type="component" value="Unassembled WGS sequence"/>
</dbReference>
<feature type="transmembrane region" description="Helical" evidence="1">
    <location>
        <begin position="116"/>
        <end position="134"/>
    </location>
</feature>
<dbReference type="Pfam" id="PF25288">
    <property type="entry name" value="PIEZO"/>
    <property type="match status" value="1"/>
</dbReference>
<feature type="transmembrane region" description="Helical" evidence="1">
    <location>
        <begin position="475"/>
        <end position="499"/>
    </location>
</feature>
<feature type="transmembrane region" description="Helical" evidence="1">
    <location>
        <begin position="424"/>
        <end position="454"/>
    </location>
</feature>
<comment type="caution">
    <text evidence="3">The sequence shown here is derived from an EMBL/GenBank/DDBJ whole genome shotgun (WGS) entry which is preliminary data.</text>
</comment>
<dbReference type="GO" id="GO:0005261">
    <property type="term" value="F:monoatomic cation channel activity"/>
    <property type="evidence" value="ECO:0007669"/>
    <property type="project" value="TreeGrafter"/>
</dbReference>
<evidence type="ECO:0000313" key="3">
    <source>
        <dbReference type="EMBL" id="KAG0449482.1"/>
    </source>
</evidence>
<feature type="transmembrane region" description="Helical" evidence="1">
    <location>
        <begin position="209"/>
        <end position="227"/>
    </location>
</feature>
<organism evidence="3 4">
    <name type="scientific">Vanilla planifolia</name>
    <name type="common">Vanilla</name>
    <dbReference type="NCBI Taxonomy" id="51239"/>
    <lineage>
        <taxon>Eukaryota</taxon>
        <taxon>Viridiplantae</taxon>
        <taxon>Streptophyta</taxon>
        <taxon>Embryophyta</taxon>
        <taxon>Tracheophyta</taxon>
        <taxon>Spermatophyta</taxon>
        <taxon>Magnoliopsida</taxon>
        <taxon>Liliopsida</taxon>
        <taxon>Asparagales</taxon>
        <taxon>Orchidaceae</taxon>
        <taxon>Vanilloideae</taxon>
        <taxon>Vanilleae</taxon>
        <taxon>Vanilla</taxon>
    </lineage>
</organism>
<dbReference type="GO" id="GO:0071260">
    <property type="term" value="P:cellular response to mechanical stimulus"/>
    <property type="evidence" value="ECO:0007669"/>
    <property type="project" value="TreeGrafter"/>
</dbReference>
<dbReference type="EMBL" id="JADCNL010000184">
    <property type="protein sequence ID" value="KAG0449482.1"/>
    <property type="molecule type" value="Genomic_DNA"/>
</dbReference>
<feature type="transmembrane region" description="Helical" evidence="1">
    <location>
        <begin position="505"/>
        <end position="524"/>
    </location>
</feature>
<feature type="transmembrane region" description="Helical" evidence="1">
    <location>
        <begin position="531"/>
        <end position="548"/>
    </location>
</feature>
<evidence type="ECO:0000313" key="4">
    <source>
        <dbReference type="Proteomes" id="UP000636800"/>
    </source>
</evidence>
<evidence type="ECO:0000256" key="1">
    <source>
        <dbReference type="SAM" id="Phobius"/>
    </source>
</evidence>
<dbReference type="PANTHER" id="PTHR13167">
    <property type="entry name" value="PIEZO-TYPE MECHANOSENSITIVE ION CHANNEL COMPONENT"/>
    <property type="match status" value="1"/>
</dbReference>
<keyword evidence="1" id="KW-1133">Transmembrane helix</keyword>
<dbReference type="GO" id="GO:0016020">
    <property type="term" value="C:membrane"/>
    <property type="evidence" value="ECO:0007669"/>
    <property type="project" value="InterPro"/>
</dbReference>
<gene>
    <name evidence="3" type="ORF">HPP92_027329</name>
</gene>
<protein>
    <recommendedName>
        <fullName evidence="2">Piezo-type mechanosensitive ion channel homolog domain-containing protein</fullName>
    </recommendedName>
</protein>
<dbReference type="InterPro" id="IPR057611">
    <property type="entry name" value="PIEZO_dom"/>
</dbReference>
<feature type="transmembrane region" description="Helical" evidence="1">
    <location>
        <begin position="20"/>
        <end position="49"/>
    </location>
</feature>
<reference evidence="3 4" key="1">
    <citation type="journal article" date="2020" name="Nat. Food">
        <title>A phased Vanilla planifolia genome enables genetic improvement of flavour and production.</title>
        <authorList>
            <person name="Hasing T."/>
            <person name="Tang H."/>
            <person name="Brym M."/>
            <person name="Khazi F."/>
            <person name="Huang T."/>
            <person name="Chambers A.H."/>
        </authorList>
    </citation>
    <scope>NUCLEOTIDE SEQUENCE [LARGE SCALE GENOMIC DNA]</scope>
    <source>
        <tissue evidence="3">Leaf</tissue>
    </source>
</reference>
<name>A0A835U5U2_VANPL</name>
<feature type="transmembrane region" description="Helical" evidence="1">
    <location>
        <begin position="323"/>
        <end position="344"/>
    </location>
</feature>
<keyword evidence="4" id="KW-1185">Reference proteome</keyword>
<proteinExistence type="predicted"/>
<dbReference type="InterPro" id="IPR027272">
    <property type="entry name" value="Piezo"/>
</dbReference>
<feature type="transmembrane region" description="Helical" evidence="1">
    <location>
        <begin position="180"/>
        <end position="197"/>
    </location>
</feature>
<keyword evidence="1" id="KW-0472">Membrane</keyword>
<accession>A0A835U5U2</accession>
<evidence type="ECO:0000259" key="2">
    <source>
        <dbReference type="Pfam" id="PF25288"/>
    </source>
</evidence>